<evidence type="ECO:0000259" key="3">
    <source>
        <dbReference type="Pfam" id="PF21075"/>
    </source>
</evidence>
<evidence type="ECO:0000259" key="2">
    <source>
        <dbReference type="Pfam" id="PF21074"/>
    </source>
</evidence>
<reference evidence="6 7" key="1">
    <citation type="submission" date="2021-05" db="EMBL/GenBank/DDBJ databases">
        <title>Novel species in genus Arthrobacter.</title>
        <authorList>
            <person name="Zhang G."/>
        </authorList>
    </citation>
    <scope>NUCLEOTIDE SEQUENCE [LARGE SCALE GENOMIC DNA]</scope>
    <source>
        <strain evidence="7">zg-ZUI227</strain>
    </source>
</reference>
<dbReference type="Pfam" id="PF21073">
    <property type="entry name" value="GDH_HM1"/>
    <property type="match status" value="1"/>
</dbReference>
<feature type="domain" description="NAD-specific glutamate dehydrogenase C-terminal" evidence="2">
    <location>
        <begin position="1269"/>
        <end position="1609"/>
    </location>
</feature>
<dbReference type="EMBL" id="CP076022">
    <property type="protein sequence ID" value="QWC09293.1"/>
    <property type="molecule type" value="Genomic_DNA"/>
</dbReference>
<dbReference type="InterPro" id="IPR024727">
    <property type="entry name" value="NAD_Glu_DH_N_ACT1"/>
</dbReference>
<dbReference type="Pfam" id="PF21075">
    <property type="entry name" value="GDH_ACT1"/>
    <property type="match status" value="1"/>
</dbReference>
<dbReference type="PIRSF" id="PIRSF036761">
    <property type="entry name" value="GDH_Mll4104"/>
    <property type="match status" value="1"/>
</dbReference>
<proteinExistence type="predicted"/>
<dbReference type="InterPro" id="IPR028971">
    <property type="entry name" value="NAD-GDH_cat"/>
</dbReference>
<dbReference type="PANTHER" id="PTHR43403:SF1">
    <property type="entry name" value="NAD-SPECIFIC GLUTAMATE DEHYDROGENASE"/>
    <property type="match status" value="1"/>
</dbReference>
<protein>
    <submittedName>
        <fullName evidence="6">NAD-glutamate dehydrogenase</fullName>
    </submittedName>
</protein>
<dbReference type="Pfam" id="PF21078">
    <property type="entry name" value="GDH_HM3"/>
    <property type="match status" value="1"/>
</dbReference>
<evidence type="ECO:0000313" key="6">
    <source>
        <dbReference type="EMBL" id="QWC09293.1"/>
    </source>
</evidence>
<dbReference type="Proteomes" id="UP000676885">
    <property type="component" value="Chromosome"/>
</dbReference>
<dbReference type="InterPro" id="IPR048381">
    <property type="entry name" value="GDH_C"/>
</dbReference>
<dbReference type="InterPro" id="IPR046346">
    <property type="entry name" value="Aminoacid_DH-like_N_sf"/>
</dbReference>
<sequence length="1614" mass="179640">MSSGSRIPDLPGTDDSLDEFTGNYYEHMAAEDAEGYPPSTLRERAQRHRDLASHRPEGTASVDIFDQGDASVILIVTDDMPFLVDSVTAEIVRRNAGIRLVVHPTFLVSRGRQDGALQSVRRVPAVAGVSSGDTAALPNLSSLLGGQDETTRIESWIAVEVARLSDETARNDLIAGLRKVLEDVRLAVTDWAAMRAKVHEVSRSLEEASGSGEIPDLKQARELLSWLDNGNFTFLGYREYDLITEDGEDMLRVSAEKGLGLLSRTSPARRVQHLTSAGRAKAREKRALVITKANSRSTVHRAAYLDYIGIKRFDAQGNVNGERRFIGLFSTGAYTGSVRNIPIVRDKVREVMRRSGFPADSHSGKDLLSILETYPRDELFQVDVDALLETAQGILRLQERRRTRLFLRADVYGRFVSALVYFPRDRYNTSVRLRIQDELRSTFNAVSVDFEARLTESALARLFFRIRLPRGAEITEVDTVALEQRLVQAARSWSEGITEALGSRFDRDEAAKLSALWAEAFPANYRVDYEVEGALEDIARFEDRAANPDTAPELFVYTPESSRRSGGEDARLKLYLLQPRSLTQLLPILHNLGLEVLDERPYEVNRSDGTTFHLYDLGLKYPAGMDPEKTGSLLAEAFRAGMSGASESDYFDRLILELGLSWRQVVILRSYAKYMRQLGNTNSYGFVAGTLRRNPAVACALVGLFEARFNPDLSDDERTTAVAAAREALDAGLEQVPTLDADRVLRTVANLINATLRTNFYQDKPYVSFKLNTAAIDGAPFPRPKYEIWVYSPRVEGVHLRFGEVARGGLRWSDRREDFRTEVLGLVKAQTVKNAVIVPTGAKGGFYAKQLPDPAADRGAWMEEGKESYRTFIRALLDITDNLVLSDGEEQVVPPQRVVRHDGDDSYLVVAADKGTASFSDIANELSAEYGFWLGDAFASGGSVGYDHKAMGITARGAWESVKRHFSELGVDTQNESFTAVGVGDMSGDVFGNGMLLSKHTKLVAAFDHRHIFLDPNPDPAASHAERRRLFELPRSSWADYDASLISAGGGVFPRQSKSIPLSPEVREVLGLDKSVTKMSPPDLLRAILKAPADLLYNGGIGTYVKASTETNTEVGDKANDPIRVDGCDLRVKVIGEGGNLGMTQRGRIEAARAGVILNTDAIDNSAGVDCSDHEVNIKIFVDRMVAAGRLDPAERSEFLHSMTDEVGRLVLQDNKDQNMLLLNDRRHVVEWSPSFERLMDWLEKHADLNRELEALPTNEELRARVAAGEGLTSPELSVLAAYAKIELTKALTNSDLADDPYFSGTLRRYFPKQLVERFEDQLDTHPLRREIIATMVANDIINIGGITFAFRVIEETSATESMVARAFTALREIYGIDGVVTALNNLPASFPTDNWTTIHLDMRRLLDRAVRWFVNHVGRGSSIDEDIEAFKPMLVPLRANLLDYLQGKDLERFQTALERSRDWQLPEDLGTYWAELFESFGLLDIVLLAAKRVDEPAGNVAGIYFALYERFGVDDLLERITRLPRGDRWQALARAALRDDLYSTVADMTVAAMTATADQAGEAPDKRVNLWEEQNADNLERARAMFEDVNKLERDDMASLSVALRLLRSIVRR</sequence>
<dbReference type="InterPro" id="IPR049064">
    <property type="entry name" value="NAD_Glu_DH_ACT3"/>
</dbReference>
<dbReference type="InterPro" id="IPR049058">
    <property type="entry name" value="NAD_Glu_DH_HM2"/>
</dbReference>
<dbReference type="RefSeq" id="WP_210231240.1">
    <property type="nucleotide sequence ID" value="NZ_CP076022.1"/>
</dbReference>
<feature type="domain" description="NAD-glutamate dehydrogenase ACT2" evidence="4">
    <location>
        <begin position="404"/>
        <end position="494"/>
    </location>
</feature>
<dbReference type="SUPFAM" id="SSF53223">
    <property type="entry name" value="Aminoacid dehydrogenase-like, N-terminal domain"/>
    <property type="match status" value="1"/>
</dbReference>
<dbReference type="Pfam" id="PF21074">
    <property type="entry name" value="GDH_C"/>
    <property type="match status" value="1"/>
</dbReference>
<dbReference type="InterPro" id="IPR049056">
    <property type="entry name" value="NAD_Glu_DH_HM3"/>
</dbReference>
<feature type="domain" description="NAD-glutamate dehydrogenase ACT3" evidence="5">
    <location>
        <begin position="557"/>
        <end position="624"/>
    </location>
</feature>
<dbReference type="GO" id="GO:0006538">
    <property type="term" value="P:L-glutamate catabolic process"/>
    <property type="evidence" value="ECO:0007669"/>
    <property type="project" value="InterPro"/>
</dbReference>
<gene>
    <name evidence="6" type="ORF">KKR91_12435</name>
</gene>
<evidence type="ECO:0000259" key="4">
    <source>
        <dbReference type="Pfam" id="PF21076"/>
    </source>
</evidence>
<dbReference type="InterPro" id="IPR049062">
    <property type="entry name" value="NAD_Glu_DH_ACT2"/>
</dbReference>
<name>A0A975M3H5_9MICC</name>
<keyword evidence="7" id="KW-1185">Reference proteome</keyword>
<dbReference type="Pfam" id="PF21079">
    <property type="entry name" value="GDH_HM2"/>
    <property type="match status" value="1"/>
</dbReference>
<dbReference type="Gene3D" id="3.40.50.720">
    <property type="entry name" value="NAD(P)-binding Rossmann-like Domain"/>
    <property type="match status" value="1"/>
</dbReference>
<accession>A0A975M3H5</accession>
<dbReference type="InterPro" id="IPR036291">
    <property type="entry name" value="NAD(P)-bd_dom_sf"/>
</dbReference>
<dbReference type="Pfam" id="PF21076">
    <property type="entry name" value="GDH_ACT2"/>
    <property type="match status" value="1"/>
</dbReference>
<evidence type="ECO:0000259" key="1">
    <source>
        <dbReference type="Pfam" id="PF05088"/>
    </source>
</evidence>
<feature type="domain" description="NAD-glutamate dehydrogenase catalytic" evidence="1">
    <location>
        <begin position="730"/>
        <end position="1222"/>
    </location>
</feature>
<organism evidence="6 7">
    <name type="scientific">Arthrobacter jiangjiafuii</name>
    <dbReference type="NCBI Taxonomy" id="2817475"/>
    <lineage>
        <taxon>Bacteria</taxon>
        <taxon>Bacillati</taxon>
        <taxon>Actinomycetota</taxon>
        <taxon>Actinomycetes</taxon>
        <taxon>Micrococcales</taxon>
        <taxon>Micrococcaceae</taxon>
        <taxon>Arthrobacter</taxon>
    </lineage>
</organism>
<dbReference type="SUPFAM" id="SSF51735">
    <property type="entry name" value="NAD(P)-binding Rossmann-fold domains"/>
    <property type="match status" value="1"/>
</dbReference>
<dbReference type="GO" id="GO:0004352">
    <property type="term" value="F:glutamate dehydrogenase (NAD+) activity"/>
    <property type="evidence" value="ECO:0007669"/>
    <property type="project" value="InterPro"/>
</dbReference>
<dbReference type="PANTHER" id="PTHR43403">
    <property type="entry name" value="NAD-SPECIFIC GLUTAMATE DEHYDROGENASE"/>
    <property type="match status" value="1"/>
</dbReference>
<dbReference type="KEGG" id="ajg:KKR91_12435"/>
<dbReference type="Pfam" id="PF21077">
    <property type="entry name" value="GDH_ACT3"/>
    <property type="match status" value="1"/>
</dbReference>
<feature type="domain" description="NAD-glutamate dehydrogenase N-terminal ACT1" evidence="3">
    <location>
        <begin position="20"/>
        <end position="175"/>
    </location>
</feature>
<dbReference type="Pfam" id="PF05088">
    <property type="entry name" value="Bac_GDH_CD"/>
    <property type="match status" value="1"/>
</dbReference>
<dbReference type="GO" id="GO:0004069">
    <property type="term" value="F:L-aspartate:2-oxoglutarate aminotransferase activity"/>
    <property type="evidence" value="ECO:0007669"/>
    <property type="project" value="InterPro"/>
</dbReference>
<dbReference type="InterPro" id="IPR049059">
    <property type="entry name" value="NAD_Glu_DH_HM1"/>
</dbReference>
<evidence type="ECO:0000313" key="7">
    <source>
        <dbReference type="Proteomes" id="UP000676885"/>
    </source>
</evidence>
<evidence type="ECO:0000259" key="5">
    <source>
        <dbReference type="Pfam" id="PF21077"/>
    </source>
</evidence>
<dbReference type="InterPro" id="IPR007780">
    <property type="entry name" value="NAD_Glu_DH_bac"/>
</dbReference>